<evidence type="ECO:0000313" key="7">
    <source>
        <dbReference type="EMBL" id="KHJ85021.1"/>
    </source>
</evidence>
<evidence type="ECO:0000313" key="8">
    <source>
        <dbReference type="Proteomes" id="UP000053660"/>
    </source>
</evidence>
<dbReference type="GO" id="GO:0016787">
    <property type="term" value="F:hydrolase activity"/>
    <property type="evidence" value="ECO:0007669"/>
    <property type="project" value="UniProtKB-KW"/>
</dbReference>
<dbReference type="PROSITE" id="PS51194">
    <property type="entry name" value="HELICASE_CTER"/>
    <property type="match status" value="1"/>
</dbReference>
<evidence type="ECO:0000256" key="1">
    <source>
        <dbReference type="ARBA" id="ARBA00022741"/>
    </source>
</evidence>
<feature type="domain" description="Helicase C-terminal" evidence="6">
    <location>
        <begin position="112"/>
        <end position="277"/>
    </location>
</feature>
<evidence type="ECO:0000259" key="6">
    <source>
        <dbReference type="PROSITE" id="PS51194"/>
    </source>
</evidence>
<feature type="domain" description="Helicase ATP-binding" evidence="5">
    <location>
        <begin position="1"/>
        <end position="106"/>
    </location>
</feature>
<dbReference type="CDD" id="cd18787">
    <property type="entry name" value="SF2_C_DEAD"/>
    <property type="match status" value="1"/>
</dbReference>
<gene>
    <name evidence="7" type="ORF">OESDEN_15258</name>
</gene>
<dbReference type="InterPro" id="IPR011545">
    <property type="entry name" value="DEAD/DEAH_box_helicase_dom"/>
</dbReference>
<keyword evidence="3 7" id="KW-0347">Helicase</keyword>
<keyword evidence="2" id="KW-0378">Hydrolase</keyword>
<dbReference type="Pfam" id="PF00270">
    <property type="entry name" value="DEAD"/>
    <property type="match status" value="1"/>
</dbReference>
<dbReference type="InterPro" id="IPR001650">
    <property type="entry name" value="Helicase_C-like"/>
</dbReference>
<dbReference type="GO" id="GO:0005829">
    <property type="term" value="C:cytosol"/>
    <property type="evidence" value="ECO:0007669"/>
    <property type="project" value="TreeGrafter"/>
</dbReference>
<dbReference type="InterPro" id="IPR014001">
    <property type="entry name" value="Helicase_ATP-bd"/>
</dbReference>
<name>A0A0B1SMA9_OESDE</name>
<dbReference type="Gene3D" id="3.40.50.300">
    <property type="entry name" value="P-loop containing nucleotide triphosphate hydrolases"/>
    <property type="match status" value="2"/>
</dbReference>
<evidence type="ECO:0000259" key="5">
    <source>
        <dbReference type="PROSITE" id="PS51192"/>
    </source>
</evidence>
<dbReference type="GO" id="GO:0005524">
    <property type="term" value="F:ATP binding"/>
    <property type="evidence" value="ECO:0007669"/>
    <property type="project" value="UniProtKB-KW"/>
</dbReference>
<evidence type="ECO:0000256" key="4">
    <source>
        <dbReference type="ARBA" id="ARBA00022840"/>
    </source>
</evidence>
<keyword evidence="4" id="KW-0067">ATP-binding</keyword>
<dbReference type="Proteomes" id="UP000053660">
    <property type="component" value="Unassembled WGS sequence"/>
</dbReference>
<dbReference type="GO" id="GO:0003724">
    <property type="term" value="F:RNA helicase activity"/>
    <property type="evidence" value="ECO:0007669"/>
    <property type="project" value="TreeGrafter"/>
</dbReference>
<dbReference type="PANTHER" id="PTHR47959">
    <property type="entry name" value="ATP-DEPENDENT RNA HELICASE RHLE-RELATED"/>
    <property type="match status" value="1"/>
</dbReference>
<dbReference type="OrthoDB" id="10256233at2759"/>
<dbReference type="SMART" id="SM00490">
    <property type="entry name" value="HELICc"/>
    <property type="match status" value="1"/>
</dbReference>
<reference evidence="7 8" key="1">
    <citation type="submission" date="2014-03" db="EMBL/GenBank/DDBJ databases">
        <title>Draft genome of the hookworm Oesophagostomum dentatum.</title>
        <authorList>
            <person name="Mitreva M."/>
        </authorList>
    </citation>
    <scope>NUCLEOTIDE SEQUENCE [LARGE SCALE GENOMIC DNA]</scope>
    <source>
        <strain evidence="7 8">OD-Hann</strain>
    </source>
</reference>
<dbReference type="Pfam" id="PF00271">
    <property type="entry name" value="Helicase_C"/>
    <property type="match status" value="1"/>
</dbReference>
<evidence type="ECO:0000256" key="3">
    <source>
        <dbReference type="ARBA" id="ARBA00022806"/>
    </source>
</evidence>
<keyword evidence="8" id="KW-1185">Reference proteome</keyword>
<dbReference type="SUPFAM" id="SSF52540">
    <property type="entry name" value="P-loop containing nucleoside triphosphate hydrolases"/>
    <property type="match status" value="1"/>
</dbReference>
<sequence length="285" mass="32351">METELKLSFKEDWDVLVGTPGLVEKYLRQRGSSSDVKHLVLDEADMILDESFTDVLTEIFALIPIANSYTNTSAESEGARIIFCSASCPEELECLADGVVDRQFLRYIKSPKLHSLSHNVEMKFIRVREKDKIDRLTKLLTEDMKRGELNQTVVFCKDRATASFVHQQLQTFDHRVTLWKSPMEIDEASRIFVATDVAARGIDLPRLSHVINYDLSRHLVDFLHRVGRVGRLSSSFLGRVTSFVRTPNEVRLTNAIELAARRGRPLSDIETDVSAQISQAKKQEA</sequence>
<dbReference type="GO" id="GO:0003676">
    <property type="term" value="F:nucleic acid binding"/>
    <property type="evidence" value="ECO:0007669"/>
    <property type="project" value="InterPro"/>
</dbReference>
<keyword evidence="1" id="KW-0547">Nucleotide-binding</keyword>
<proteinExistence type="predicted"/>
<dbReference type="PANTHER" id="PTHR47959:SF1">
    <property type="entry name" value="ATP-DEPENDENT RNA HELICASE DBPA"/>
    <property type="match status" value="1"/>
</dbReference>
<dbReference type="InterPro" id="IPR050079">
    <property type="entry name" value="DEAD_box_RNA_helicase"/>
</dbReference>
<accession>A0A0B1SMA9</accession>
<dbReference type="PROSITE" id="PS51192">
    <property type="entry name" value="HELICASE_ATP_BIND_1"/>
    <property type="match status" value="1"/>
</dbReference>
<organism evidence="7 8">
    <name type="scientific">Oesophagostomum dentatum</name>
    <name type="common">Nodular worm</name>
    <dbReference type="NCBI Taxonomy" id="61180"/>
    <lineage>
        <taxon>Eukaryota</taxon>
        <taxon>Metazoa</taxon>
        <taxon>Ecdysozoa</taxon>
        <taxon>Nematoda</taxon>
        <taxon>Chromadorea</taxon>
        <taxon>Rhabditida</taxon>
        <taxon>Rhabditina</taxon>
        <taxon>Rhabditomorpha</taxon>
        <taxon>Strongyloidea</taxon>
        <taxon>Strongylidae</taxon>
        <taxon>Oesophagostomum</taxon>
    </lineage>
</organism>
<dbReference type="EMBL" id="KN565708">
    <property type="protein sequence ID" value="KHJ85021.1"/>
    <property type="molecule type" value="Genomic_DNA"/>
</dbReference>
<evidence type="ECO:0000256" key="2">
    <source>
        <dbReference type="ARBA" id="ARBA00022801"/>
    </source>
</evidence>
<dbReference type="InterPro" id="IPR027417">
    <property type="entry name" value="P-loop_NTPase"/>
</dbReference>
<dbReference type="AlphaFoldDB" id="A0A0B1SMA9"/>
<protein>
    <submittedName>
        <fullName evidence="7">Helicase protein</fullName>
    </submittedName>
</protein>